<dbReference type="PANTHER" id="PTHR43341">
    <property type="entry name" value="AMINO ACID PERMEASE"/>
    <property type="match status" value="1"/>
</dbReference>
<evidence type="ECO:0000256" key="4">
    <source>
        <dbReference type="ARBA" id="ARBA00022970"/>
    </source>
</evidence>
<evidence type="ECO:0000256" key="7">
    <source>
        <dbReference type="SAM" id="Phobius"/>
    </source>
</evidence>
<feature type="transmembrane region" description="Helical" evidence="7">
    <location>
        <begin position="239"/>
        <end position="262"/>
    </location>
</feature>
<keyword evidence="2" id="KW-0813">Transport</keyword>
<evidence type="ECO:0000256" key="5">
    <source>
        <dbReference type="ARBA" id="ARBA00022989"/>
    </source>
</evidence>
<feature type="transmembrane region" description="Helical" evidence="7">
    <location>
        <begin position="379"/>
        <end position="397"/>
    </location>
</feature>
<evidence type="ECO:0000313" key="9">
    <source>
        <dbReference type="EMBL" id="WQF78565.1"/>
    </source>
</evidence>
<dbReference type="InterPro" id="IPR004840">
    <property type="entry name" value="Amino_acid_permease_CS"/>
</dbReference>
<gene>
    <name evidence="9" type="ORF">CDEST_03579</name>
</gene>
<dbReference type="InterPro" id="IPR050524">
    <property type="entry name" value="APC_YAT"/>
</dbReference>
<dbReference type="Gene3D" id="1.20.1740.10">
    <property type="entry name" value="Amino acid/polyamine transporter I"/>
    <property type="match status" value="1"/>
</dbReference>
<dbReference type="EMBL" id="CP137306">
    <property type="protein sequence ID" value="WQF78565.1"/>
    <property type="molecule type" value="Genomic_DNA"/>
</dbReference>
<keyword evidence="10" id="KW-1185">Reference proteome</keyword>
<dbReference type="GO" id="GO:0016020">
    <property type="term" value="C:membrane"/>
    <property type="evidence" value="ECO:0007669"/>
    <property type="project" value="UniProtKB-SubCell"/>
</dbReference>
<dbReference type="GeneID" id="87940082"/>
<evidence type="ECO:0000259" key="8">
    <source>
        <dbReference type="Pfam" id="PF00324"/>
    </source>
</evidence>
<dbReference type="AlphaFoldDB" id="A0AAX4I5F2"/>
<organism evidence="9 10">
    <name type="scientific">Colletotrichum destructivum</name>
    <dbReference type="NCBI Taxonomy" id="34406"/>
    <lineage>
        <taxon>Eukaryota</taxon>
        <taxon>Fungi</taxon>
        <taxon>Dikarya</taxon>
        <taxon>Ascomycota</taxon>
        <taxon>Pezizomycotina</taxon>
        <taxon>Sordariomycetes</taxon>
        <taxon>Hypocreomycetidae</taxon>
        <taxon>Glomerellales</taxon>
        <taxon>Glomerellaceae</taxon>
        <taxon>Colletotrichum</taxon>
        <taxon>Colletotrichum destructivum species complex</taxon>
    </lineage>
</organism>
<dbReference type="PIRSF" id="PIRSF006060">
    <property type="entry name" value="AA_transporter"/>
    <property type="match status" value="1"/>
</dbReference>
<dbReference type="PANTHER" id="PTHR43341:SF9">
    <property type="entry name" value="DICARBOXYLIC AMINO ACID PERMEASE"/>
    <property type="match status" value="1"/>
</dbReference>
<keyword evidence="3 7" id="KW-0812">Transmembrane</keyword>
<dbReference type="PROSITE" id="PS00218">
    <property type="entry name" value="AMINO_ACID_PERMEASE_1"/>
    <property type="match status" value="1"/>
</dbReference>
<feature type="transmembrane region" description="Helical" evidence="7">
    <location>
        <begin position="283"/>
        <end position="300"/>
    </location>
</feature>
<keyword evidence="4" id="KW-0029">Amino-acid transport</keyword>
<dbReference type="FunFam" id="1.20.1740.10:FF:000006">
    <property type="entry name" value="General amino acid permease"/>
    <property type="match status" value="1"/>
</dbReference>
<feature type="transmembrane region" description="Helical" evidence="7">
    <location>
        <begin position="81"/>
        <end position="103"/>
    </location>
</feature>
<dbReference type="RefSeq" id="XP_062775789.1">
    <property type="nucleotide sequence ID" value="XM_062919738.1"/>
</dbReference>
<evidence type="ECO:0000256" key="6">
    <source>
        <dbReference type="ARBA" id="ARBA00023136"/>
    </source>
</evidence>
<name>A0AAX4I5F2_9PEZI</name>
<feature type="transmembrane region" description="Helical" evidence="7">
    <location>
        <begin position="485"/>
        <end position="505"/>
    </location>
</feature>
<dbReference type="Proteomes" id="UP001322277">
    <property type="component" value="Chromosome 2"/>
</dbReference>
<feature type="transmembrane region" description="Helical" evidence="7">
    <location>
        <begin position="115"/>
        <end position="135"/>
    </location>
</feature>
<accession>A0AAX4I5F2</accession>
<dbReference type="Pfam" id="PF00324">
    <property type="entry name" value="AA_permease"/>
    <property type="match status" value="1"/>
</dbReference>
<evidence type="ECO:0000313" key="10">
    <source>
        <dbReference type="Proteomes" id="UP001322277"/>
    </source>
</evidence>
<evidence type="ECO:0000256" key="3">
    <source>
        <dbReference type="ARBA" id="ARBA00022692"/>
    </source>
</evidence>
<feature type="transmembrane region" description="Helical" evidence="7">
    <location>
        <begin position="48"/>
        <end position="69"/>
    </location>
</feature>
<dbReference type="GO" id="GO:0015171">
    <property type="term" value="F:amino acid transmembrane transporter activity"/>
    <property type="evidence" value="ECO:0007669"/>
    <property type="project" value="TreeGrafter"/>
</dbReference>
<reference evidence="10" key="1">
    <citation type="journal article" date="2023" name="bioRxiv">
        <title>Complete genome of the Medicago anthracnose fungus, Colletotrichum destructivum, reveals a mini-chromosome-like region within a core chromosome.</title>
        <authorList>
            <person name="Lapalu N."/>
            <person name="Simon A."/>
            <person name="Lu A."/>
            <person name="Plaumann P.-L."/>
            <person name="Amselem J."/>
            <person name="Pigne S."/>
            <person name="Auger A."/>
            <person name="Koch C."/>
            <person name="Dallery J.-F."/>
            <person name="O'Connell R.J."/>
        </authorList>
    </citation>
    <scope>NUCLEOTIDE SEQUENCE [LARGE SCALE GENOMIC DNA]</scope>
    <source>
        <strain evidence="10">CBS 520.97</strain>
    </source>
</reference>
<sequence>MSAMDHEKMGPSGLDDISHQQSAKFGQVEDPNVEPGHELHRRLETRHVTMIALGGALGTGLLIGTGSALVKAGPAGILIDYSIVGCIVFLVMAALGEIISYMPLSHGFGGYATRFVDPALGFATGYVYFFKYLLATPNQLSAFALIMKFWVGDRVNPAVFISIALVLIVAINSISVKAFGEFEFWLSSLKVIIMVGVILLLFILAVGGGPTGDRPGFRYWSDPGAFAEYKVEGAQGRLLGVWSAMVAAVYAFSGTELVGVTVGEAKNPRLSMPKAVRLTFMRIVFFYVISVFLLGMVVPYNSPELVFAAKAKTSAAASPFVVAITIAKIKGLDHVINACLVIFVFSAANSDIYISSRTLYGIAVDGKAPRIFTRTTKSGVPYMALGLCGIFCSLAYMSVSTGAATVFGYLTNMVTVFGLLTWISILISHIFFCRARDVQSIDPAYIPYRAPLGIWGSYAALGFLIILTLTKGIEVFVGTFDYKNFIVQYIGIPVYLICIFGFKILKRTSRVHSATADLLTGVPLETVAEERAAFEAERREKEEASGNKGLLARVYRKGFAWLF</sequence>
<feature type="transmembrane region" description="Helical" evidence="7">
    <location>
        <begin position="155"/>
        <end position="179"/>
    </location>
</feature>
<keyword evidence="5 7" id="KW-1133">Transmembrane helix</keyword>
<feature type="domain" description="Amino acid permease/ SLC12A" evidence="8">
    <location>
        <begin position="47"/>
        <end position="510"/>
    </location>
</feature>
<comment type="subcellular location">
    <subcellularLocation>
        <location evidence="1">Membrane</location>
        <topology evidence="1">Multi-pass membrane protein</topology>
    </subcellularLocation>
</comment>
<evidence type="ECO:0000256" key="2">
    <source>
        <dbReference type="ARBA" id="ARBA00022448"/>
    </source>
</evidence>
<proteinExistence type="predicted"/>
<protein>
    <submittedName>
        <fullName evidence="9">Amino acid permease</fullName>
    </submittedName>
</protein>
<dbReference type="KEGG" id="cdet:87940082"/>
<feature type="transmembrane region" description="Helical" evidence="7">
    <location>
        <begin position="452"/>
        <end position="473"/>
    </location>
</feature>
<keyword evidence="6 7" id="KW-0472">Membrane</keyword>
<feature type="transmembrane region" description="Helical" evidence="7">
    <location>
        <begin position="191"/>
        <end position="210"/>
    </location>
</feature>
<feature type="transmembrane region" description="Helical" evidence="7">
    <location>
        <begin position="409"/>
        <end position="432"/>
    </location>
</feature>
<dbReference type="InterPro" id="IPR004841">
    <property type="entry name" value="AA-permease/SLC12A_dom"/>
</dbReference>
<evidence type="ECO:0000256" key="1">
    <source>
        <dbReference type="ARBA" id="ARBA00004141"/>
    </source>
</evidence>